<sequence>MEPPFKSIEPPTTLNALLRDKKEGTIITGTILNNFKPNKMKKLKRLNGTPVNGVEIPNVPSGESFYFFSREVSGLLPSQWVHSSRTAWKLAHPTEEIGHLEQDRLIVIYGMTSITQARWKSIGLAGSKYYYEWHKGPDASHVRPT</sequence>
<gene>
    <name evidence="1" type="ORF">FOVG_01401</name>
</gene>
<reference evidence="1" key="1">
    <citation type="submission" date="2011-10" db="EMBL/GenBank/DDBJ databases">
        <title>The Genome Sequence of Fusarium oxysporum HDV247.</title>
        <authorList>
            <consortium name="The Broad Institute Genome Sequencing Platform"/>
            <person name="Ma L.-J."/>
            <person name="Gale L.R."/>
            <person name="Schwartz D.C."/>
            <person name="Zhou S."/>
            <person name="Corby-Kistler H."/>
            <person name="Young S.K."/>
            <person name="Zeng Q."/>
            <person name="Gargeya S."/>
            <person name="Fitzgerald M."/>
            <person name="Haas B."/>
            <person name="Abouelleil A."/>
            <person name="Alvarado L."/>
            <person name="Arachchi H.M."/>
            <person name="Berlin A."/>
            <person name="Brown A."/>
            <person name="Chapman S.B."/>
            <person name="Chen Z."/>
            <person name="Dunbar C."/>
            <person name="Freedman E."/>
            <person name="Gearin G."/>
            <person name="Goldberg J."/>
            <person name="Griggs A."/>
            <person name="Gujja S."/>
            <person name="Heiman D."/>
            <person name="Howarth C."/>
            <person name="Larson L."/>
            <person name="Lui A."/>
            <person name="MacDonald P.J.P."/>
            <person name="Montmayeur A."/>
            <person name="Murphy C."/>
            <person name="Neiman D."/>
            <person name="Pearson M."/>
            <person name="Priest M."/>
            <person name="Roberts A."/>
            <person name="Saif S."/>
            <person name="Shea T."/>
            <person name="Shenoy N."/>
            <person name="Sisk P."/>
            <person name="Stolte C."/>
            <person name="Sykes S."/>
            <person name="Wortman J."/>
            <person name="Nusbaum C."/>
            <person name="Birren B."/>
        </authorList>
    </citation>
    <scope>NUCLEOTIDE SEQUENCE [LARGE SCALE GENOMIC DNA]</scope>
    <source>
        <strain evidence="1">HDV247</strain>
    </source>
</reference>
<proteinExistence type="predicted"/>
<name>W9QH08_FUSOX</name>
<reference evidence="1" key="2">
    <citation type="submission" date="2012-05" db="EMBL/GenBank/DDBJ databases">
        <title>Annotation of the Genome Sequence of Fusarium oxysporum HDV247.</title>
        <authorList>
            <consortium name="The Broad Institute Genomics Platform"/>
            <person name="Ma L.-J."/>
            <person name="Corby-Kistler H."/>
            <person name="Broz K."/>
            <person name="Gale L.R."/>
            <person name="Jonkers W."/>
            <person name="O'Donnell K."/>
            <person name="Ploetz R."/>
            <person name="Steinberg C."/>
            <person name="Schwartz D.C."/>
            <person name="VanEtten H."/>
            <person name="Zhou S."/>
            <person name="Young S.K."/>
            <person name="Zeng Q."/>
            <person name="Gargeya S."/>
            <person name="Fitzgerald M."/>
            <person name="Abouelleil A."/>
            <person name="Alvarado L."/>
            <person name="Chapman S.B."/>
            <person name="Gainer-Dewar J."/>
            <person name="Goldberg J."/>
            <person name="Griggs A."/>
            <person name="Gujja S."/>
            <person name="Hansen M."/>
            <person name="Howarth C."/>
            <person name="Imamovic A."/>
            <person name="Ireland A."/>
            <person name="Larimer J."/>
            <person name="McCowan C."/>
            <person name="Murphy C."/>
            <person name="Pearson M."/>
            <person name="Poon T.W."/>
            <person name="Priest M."/>
            <person name="Roberts A."/>
            <person name="Saif S."/>
            <person name="Shea T."/>
            <person name="Sykes S."/>
            <person name="Wortman J."/>
            <person name="Nusbaum C."/>
            <person name="Birren B."/>
        </authorList>
    </citation>
    <scope>NUCLEOTIDE SEQUENCE</scope>
    <source>
        <strain evidence="1">HDV247</strain>
    </source>
</reference>
<evidence type="ECO:0000313" key="1">
    <source>
        <dbReference type="EMBL" id="EXA53667.1"/>
    </source>
</evidence>
<dbReference type="EMBL" id="JH650968">
    <property type="protein sequence ID" value="EXA53667.1"/>
    <property type="molecule type" value="Genomic_DNA"/>
</dbReference>
<protein>
    <submittedName>
        <fullName evidence="1">Uncharacterized protein</fullName>
    </submittedName>
</protein>
<organism evidence="1">
    <name type="scientific">Fusarium oxysporum f. sp. pisi HDV247</name>
    <dbReference type="NCBI Taxonomy" id="1080344"/>
    <lineage>
        <taxon>Eukaryota</taxon>
        <taxon>Fungi</taxon>
        <taxon>Dikarya</taxon>
        <taxon>Ascomycota</taxon>
        <taxon>Pezizomycotina</taxon>
        <taxon>Sordariomycetes</taxon>
        <taxon>Hypocreomycetidae</taxon>
        <taxon>Hypocreales</taxon>
        <taxon>Nectriaceae</taxon>
        <taxon>Fusarium</taxon>
        <taxon>Fusarium oxysporum species complex</taxon>
    </lineage>
</organism>
<accession>W9QH08</accession>
<dbReference type="HOGENOM" id="CLU_1825361_0_0_1"/>
<dbReference type="AlphaFoldDB" id="W9QH08"/>
<dbReference type="Proteomes" id="UP000030751">
    <property type="component" value="Unassembled WGS sequence"/>
</dbReference>